<dbReference type="Gene3D" id="2.40.480.10">
    <property type="entry name" value="Allene oxide cyclase-like"/>
    <property type="match status" value="1"/>
</dbReference>
<evidence type="ECO:0000256" key="3">
    <source>
        <dbReference type="ARBA" id="ARBA00022525"/>
    </source>
</evidence>
<dbReference type="OrthoDB" id="675103at2759"/>
<evidence type="ECO:0000313" key="6">
    <source>
        <dbReference type="Proteomes" id="UP000636709"/>
    </source>
</evidence>
<sequence>MAQDKGAYFEIVPVKLLPQQELRMTLYVHQVTQGPQRNQQVVVDRSNPSFGLIAANDWTVFDGFGSGANLVGNAQGMHMLGSMTQTSWCIFFDLVFKNGRFAGSTLKLLGSFGPDAGEWAVVGGTGEFTLAQGVIAFKKVQDGNGMNIRELKFHVFYTPIDA</sequence>
<proteinExistence type="inferred from homology"/>
<protein>
    <recommendedName>
        <fullName evidence="4">Dirigent protein</fullName>
    </recommendedName>
</protein>
<name>A0A835KF95_9POAL</name>
<evidence type="ECO:0000256" key="2">
    <source>
        <dbReference type="ARBA" id="ARBA00011738"/>
    </source>
</evidence>
<dbReference type="AlphaFoldDB" id="A0A835KF95"/>
<dbReference type="EMBL" id="JACEFO010001663">
    <property type="protein sequence ID" value="KAF8723971.1"/>
    <property type="molecule type" value="Genomic_DNA"/>
</dbReference>
<evidence type="ECO:0000256" key="1">
    <source>
        <dbReference type="ARBA" id="ARBA00010746"/>
    </source>
</evidence>
<dbReference type="Pfam" id="PF03018">
    <property type="entry name" value="Dirigent"/>
    <property type="match status" value="1"/>
</dbReference>
<keyword evidence="3 4" id="KW-0964">Secreted</keyword>
<accession>A0A835KF95</accession>
<evidence type="ECO:0000256" key="4">
    <source>
        <dbReference type="RuleBase" id="RU363099"/>
    </source>
</evidence>
<dbReference type="GO" id="GO:0048046">
    <property type="term" value="C:apoplast"/>
    <property type="evidence" value="ECO:0007669"/>
    <property type="project" value="UniProtKB-SubCell"/>
</dbReference>
<comment type="caution">
    <text evidence="5">The sequence shown here is derived from an EMBL/GenBank/DDBJ whole genome shotgun (WGS) entry which is preliminary data.</text>
</comment>
<keyword evidence="6" id="KW-1185">Reference proteome</keyword>
<dbReference type="InterPro" id="IPR004265">
    <property type="entry name" value="Dirigent"/>
</dbReference>
<comment type="function">
    <text evidence="4">Dirigent proteins impart stereoselectivity on the phenoxy radical-coupling reaction, yielding optically active lignans from two molecules of coniferyl alcohol in the biosynthesis of lignans, flavonolignans, and alkaloids and thus plays a central role in plant secondary metabolism.</text>
</comment>
<comment type="similarity">
    <text evidence="1 4">Belongs to the plant dirigent protein family.</text>
</comment>
<dbReference type="PANTHER" id="PTHR21495">
    <property type="entry name" value="NUCLEOPORIN-RELATED"/>
    <property type="match status" value="1"/>
</dbReference>
<evidence type="ECO:0000313" key="5">
    <source>
        <dbReference type="EMBL" id="KAF8723971.1"/>
    </source>
</evidence>
<comment type="subunit">
    <text evidence="2 4">Homodimer.</text>
</comment>
<keyword evidence="4" id="KW-0052">Apoplast</keyword>
<gene>
    <name evidence="5" type="ORF">HU200_020974</name>
</gene>
<dbReference type="Proteomes" id="UP000636709">
    <property type="component" value="Unassembled WGS sequence"/>
</dbReference>
<organism evidence="5 6">
    <name type="scientific">Digitaria exilis</name>
    <dbReference type="NCBI Taxonomy" id="1010633"/>
    <lineage>
        <taxon>Eukaryota</taxon>
        <taxon>Viridiplantae</taxon>
        <taxon>Streptophyta</taxon>
        <taxon>Embryophyta</taxon>
        <taxon>Tracheophyta</taxon>
        <taxon>Spermatophyta</taxon>
        <taxon>Magnoliopsida</taxon>
        <taxon>Liliopsida</taxon>
        <taxon>Poales</taxon>
        <taxon>Poaceae</taxon>
        <taxon>PACMAD clade</taxon>
        <taxon>Panicoideae</taxon>
        <taxon>Panicodae</taxon>
        <taxon>Paniceae</taxon>
        <taxon>Anthephorinae</taxon>
        <taxon>Digitaria</taxon>
    </lineage>
</organism>
<comment type="subcellular location">
    <subcellularLocation>
        <location evidence="4">Secreted</location>
        <location evidence="4">Extracellular space</location>
        <location evidence="4">Apoplast</location>
    </subcellularLocation>
</comment>
<dbReference type="InterPro" id="IPR044859">
    <property type="entry name" value="Allene_oxi_cyc_Dirigent"/>
</dbReference>
<reference evidence="5" key="1">
    <citation type="submission" date="2020-07" db="EMBL/GenBank/DDBJ databases">
        <title>Genome sequence and genetic diversity analysis of an under-domesticated orphan crop, white fonio (Digitaria exilis).</title>
        <authorList>
            <person name="Bennetzen J.L."/>
            <person name="Chen S."/>
            <person name="Ma X."/>
            <person name="Wang X."/>
            <person name="Yssel A.E.J."/>
            <person name="Chaluvadi S.R."/>
            <person name="Johnson M."/>
            <person name="Gangashetty P."/>
            <person name="Hamidou F."/>
            <person name="Sanogo M.D."/>
            <person name="Zwaenepoel A."/>
            <person name="Wallace J."/>
            <person name="Van De Peer Y."/>
            <person name="Van Deynze A."/>
        </authorList>
    </citation>
    <scope>NUCLEOTIDE SEQUENCE</scope>
    <source>
        <tissue evidence="5">Leaves</tissue>
    </source>
</reference>
<dbReference type="GO" id="GO:0009699">
    <property type="term" value="P:phenylpropanoid biosynthetic process"/>
    <property type="evidence" value="ECO:0007669"/>
    <property type="project" value="UniProtKB-ARBA"/>
</dbReference>